<evidence type="ECO:0000313" key="2">
    <source>
        <dbReference type="Proteomes" id="UP000000879"/>
    </source>
</evidence>
<dbReference type="OrthoDB" id="32032at10239"/>
<dbReference type="RefSeq" id="NP_680501.1">
    <property type="nucleotide sequence ID" value="NC_004112.1"/>
</dbReference>
<proteinExistence type="predicted"/>
<dbReference type="KEGG" id="vg:951681"/>
<dbReference type="EMBL" id="AJ251789">
    <property type="protein sequence ID" value="CAD43910.1"/>
    <property type="molecule type" value="Genomic_DNA"/>
</dbReference>
<dbReference type="GeneID" id="951681"/>
<reference evidence="1 2" key="5">
    <citation type="journal article" date="2000" name="Virology">
        <title>Characterization of the DNA replication module of bacteriophage A2 and use of its origin of replication as a defense against infection during milk fermentation by Lactobacillus casei.</title>
        <authorList>
            <person name="Moscoso M."/>
            <person name="Suarez J.E."/>
        </authorList>
    </citation>
    <scope>NUCLEOTIDE SEQUENCE [LARGE SCALE GENOMIC DNA]</scope>
</reference>
<protein>
    <submittedName>
        <fullName evidence="1">Uncharacterized protein</fullName>
    </submittedName>
</protein>
<keyword evidence="2" id="KW-1185">Reference proteome</keyword>
<reference evidence="1 2" key="4">
    <citation type="journal article" date="1999" name="J. Virol.">
        <title>Cooperative interaction of CI protein regulates lysogeny of Lactobacillus casei by bacteriophage A2.</title>
        <authorList>
            <person name="Garcia P."/>
            <person name="Ladero V."/>
            <person name="Alonso J.C."/>
            <person name="Suarez J.E."/>
        </authorList>
    </citation>
    <scope>NUCLEOTIDE SEQUENCE [LARGE SCALE GENOMIC DNA]</scope>
</reference>
<organism evidence="1 2">
    <name type="scientific">Lactobacillus phage A2</name>
    <dbReference type="NCBI Taxonomy" id="51369"/>
    <lineage>
        <taxon>Viruses</taxon>
        <taxon>Duplodnaviria</taxon>
        <taxon>Heunggongvirae</taxon>
        <taxon>Uroviricota</taxon>
        <taxon>Caudoviricetes</taxon>
        <taxon>Ashduovirus</taxon>
        <taxon>Ashduovirus A2</taxon>
    </lineage>
</organism>
<name>Q8LTB7_9CAUD</name>
<reference evidence="1 2" key="1">
    <citation type="journal article" date="1997" name="Mol. Microbiol.">
        <title>Molecular analysis of the cos region of the Lactobacillus casei bacteriophage A2. Gene product 3, gp3, specifically binds to its downstream cos region.</title>
        <authorList>
            <person name="Garcia P."/>
            <person name="Alonso J.C."/>
            <person name="Suarez J.E."/>
        </authorList>
    </citation>
    <scope>NUCLEOTIDE SEQUENCE [LARGE SCALE GENOMIC DNA]</scope>
</reference>
<evidence type="ECO:0000313" key="1">
    <source>
        <dbReference type="EMBL" id="CAD43910.1"/>
    </source>
</evidence>
<sequence length="300" mass="33269">MPSTDLKVHYQGEALKNNQMSVEDLAPSLLALAAVLKQIQQIYNPEEKPLSLDIKATDKGSFIVDLILSTPHEIISILSGDAATAGANLLAYVTAFGGLIALIKKAATRKIKANKVLKSGDVRLTFDDGTELTIPSETLRAYKSVEVRRSMDKVVEPTRKQGIESVQFESAKKESYTISKQDADAFIPPEVPEKEFEPVVSEEYLQLITVSFQKGGKWKFSDGANQFYAAIEDEDFVRAVMFNQDRFGSTDTLKVRLRKTQTMTEKGLKSDVVIEKVLQHIPGSKQLQLNLGNQNEDSDK</sequence>
<reference evidence="1 2" key="2">
    <citation type="journal article" date="1998" name="J. Bacteriol.">
        <title>Identification of the repressor-encoding gene of the Lactobacillus bacteriophage A2.</title>
        <authorList>
            <person name="Ladero V."/>
            <person name="Garcia P."/>
            <person name="Bascaran V."/>
            <person name="Herrero M."/>
            <person name="Alvarez M."/>
            <person name="Suarez J.E."/>
        </authorList>
    </citation>
    <scope>NUCLEOTIDE SEQUENCE [LARGE SCALE GENOMIC DNA]</scope>
</reference>
<reference evidence="1 2" key="6">
    <citation type="journal article" date="2002" name="J. Bacteriol.">
        <title>The dilemma of phage taxonomy illustrated by comparative genomics of Sfi21-like Siphoviridae in lactic acid bacteria.</title>
        <authorList>
            <person name="Proux C."/>
            <person name="van Sinderen D."/>
            <person name="Suarez J."/>
            <person name="Garcia P."/>
            <person name="Ladero V."/>
            <person name="Fitzgerald G.F."/>
            <person name="Desiere F."/>
            <person name="Brussow H."/>
        </authorList>
    </citation>
    <scope>NUCLEOTIDE SEQUENCE</scope>
</reference>
<accession>Q8LTB7</accession>
<dbReference type="Proteomes" id="UP000000879">
    <property type="component" value="Segment"/>
</dbReference>
<reference evidence="1 2" key="3">
    <citation type="journal article" date="1998" name="Virology">
        <title>The site-specific recombination system of the Lactobacillus species bacteriophage A2 integrates in gram-positive and gram-negative bacteria.</title>
        <authorList>
            <person name="Alvarez M.A."/>
            <person name="Herrero M."/>
            <person name="Suarez J.E."/>
        </authorList>
    </citation>
    <scope>NUCLEOTIDE SEQUENCE [LARGE SCALE GENOMIC DNA]</scope>
</reference>